<dbReference type="Pfam" id="PF22675">
    <property type="entry name" value="KH-I_KHDC4-BBP"/>
    <property type="match status" value="1"/>
</dbReference>
<dbReference type="SMART" id="SM00322">
    <property type="entry name" value="KH"/>
    <property type="match status" value="1"/>
</dbReference>
<dbReference type="PANTHER" id="PTHR11208">
    <property type="entry name" value="RNA-BINDING PROTEIN RELATED"/>
    <property type="match status" value="1"/>
</dbReference>
<name>A0A0N1PGU7_PAPMA</name>
<proteinExistence type="predicted"/>
<feature type="compositionally biased region" description="Pro residues" evidence="2">
    <location>
        <begin position="443"/>
        <end position="459"/>
    </location>
</feature>
<organism evidence="4 5">
    <name type="scientific">Papilio machaon</name>
    <name type="common">Old World swallowtail butterfly</name>
    <dbReference type="NCBI Taxonomy" id="76193"/>
    <lineage>
        <taxon>Eukaryota</taxon>
        <taxon>Metazoa</taxon>
        <taxon>Ecdysozoa</taxon>
        <taxon>Arthropoda</taxon>
        <taxon>Hexapoda</taxon>
        <taxon>Insecta</taxon>
        <taxon>Pterygota</taxon>
        <taxon>Neoptera</taxon>
        <taxon>Endopterygota</taxon>
        <taxon>Lepidoptera</taxon>
        <taxon>Glossata</taxon>
        <taxon>Ditrysia</taxon>
        <taxon>Papilionoidea</taxon>
        <taxon>Papilionidae</taxon>
        <taxon>Papilioninae</taxon>
        <taxon>Papilio</taxon>
    </lineage>
</organism>
<dbReference type="InterPro" id="IPR004088">
    <property type="entry name" value="KH_dom_type_1"/>
</dbReference>
<dbReference type="Pfam" id="PF00013">
    <property type="entry name" value="KH_1"/>
    <property type="match status" value="1"/>
</dbReference>
<evidence type="ECO:0000256" key="2">
    <source>
        <dbReference type="SAM" id="MobiDB-lite"/>
    </source>
</evidence>
<dbReference type="PANTHER" id="PTHR11208:SF42">
    <property type="entry name" value="QUAKING RELATED 54B, ISOFORM E"/>
    <property type="match status" value="1"/>
</dbReference>
<dbReference type="STRING" id="76193.A0A0N1PGU7"/>
<dbReference type="InterPro" id="IPR036612">
    <property type="entry name" value="KH_dom_type_1_sf"/>
</dbReference>
<gene>
    <name evidence="4" type="ORF">RR48_01684</name>
</gene>
<dbReference type="GO" id="GO:0005634">
    <property type="term" value="C:nucleus"/>
    <property type="evidence" value="ECO:0007669"/>
    <property type="project" value="TreeGrafter"/>
</dbReference>
<feature type="compositionally biased region" description="Low complexity" evidence="2">
    <location>
        <begin position="496"/>
        <end position="507"/>
    </location>
</feature>
<feature type="region of interest" description="Disordered" evidence="2">
    <location>
        <begin position="1"/>
        <end position="39"/>
    </location>
</feature>
<protein>
    <submittedName>
        <fullName evidence="4">KH domain-containing, RNA-binding, signal transduction-associated protein 2</fullName>
    </submittedName>
</protein>
<accession>A0A0N1PGU7</accession>
<feature type="domain" description="K Homology" evidence="3">
    <location>
        <begin position="97"/>
        <end position="228"/>
    </location>
</feature>
<dbReference type="InParanoid" id="A0A0N1PGU7"/>
<evidence type="ECO:0000256" key="1">
    <source>
        <dbReference type="ARBA" id="ARBA00022884"/>
    </source>
</evidence>
<dbReference type="SUPFAM" id="SSF54791">
    <property type="entry name" value="Eukaryotic type KH-domain (KH-domain type I)"/>
    <property type="match status" value="2"/>
</dbReference>
<dbReference type="EMBL" id="KQ461113">
    <property type="protein sequence ID" value="KPJ08920.1"/>
    <property type="molecule type" value="Genomic_DNA"/>
</dbReference>
<keyword evidence="1" id="KW-0694">RNA-binding</keyword>
<dbReference type="InterPro" id="IPR004087">
    <property type="entry name" value="KH_dom"/>
</dbReference>
<keyword evidence="5" id="KW-1185">Reference proteome</keyword>
<dbReference type="Proteomes" id="UP000053240">
    <property type="component" value="Unassembled WGS sequence"/>
</dbReference>
<dbReference type="Gene3D" id="3.30.1370.10">
    <property type="entry name" value="K Homology domain, type 1"/>
    <property type="match status" value="2"/>
</dbReference>
<dbReference type="InterPro" id="IPR045071">
    <property type="entry name" value="BBP-like"/>
</dbReference>
<evidence type="ECO:0000313" key="5">
    <source>
        <dbReference type="Proteomes" id="UP000053240"/>
    </source>
</evidence>
<dbReference type="GO" id="GO:0000381">
    <property type="term" value="P:regulation of alternative mRNA splicing, via spliceosome"/>
    <property type="evidence" value="ECO:0007669"/>
    <property type="project" value="TreeGrafter"/>
</dbReference>
<sequence length="507" mass="58193">MSEKYDKNGYNSSDFKRNSNQEPNAENLGDQDGENNPVNEKAGEYMRELLSEKIKLNNGKFPLSTRLLDQEVVRVQANGRVPQNDSKYVDVYRDKAVKVTVKVLVPVKDHPKFNFVGKLLGPKGNTMKQLQEETMCKMAVLGRGSFNFVGKLLGPKGNTMKQLQEETMCKMAVLGRGSVRDRQKEEELRNSLDPKYAHLMDELHVEISALAPPAEAHARIAYALAEVKKYLIPDSNDFIRQNQMRDMTERDVGPGIGPGPGPGPGRRALLEGPEVRAKNVMYSACTVTKRSFSYRDPILNTQSEVKRWHLKLNKLELLNFEQGQCSSDYIRSIKNILYDKRAVRGVPRGVPPPEDYYYERGQDRFYEEPYYKEDREYKPVRDVGSRRAPRYPRAAPYARPPNSWWSSSTMNRGAPGKTKVLSILDRARTAMETSYPYEDPYAVPEPPVRGVPRGVPPPEDYYYERGQDRFYEEPYYKEDREYKPVRDVGSRRAPRYPRAAPYARPPK</sequence>
<feature type="region of interest" description="Disordered" evidence="2">
    <location>
        <begin position="437"/>
        <end position="462"/>
    </location>
</feature>
<dbReference type="CDD" id="cd22384">
    <property type="entry name" value="KH-I_KHDRBS"/>
    <property type="match status" value="1"/>
</dbReference>
<dbReference type="GO" id="GO:0003729">
    <property type="term" value="F:mRNA binding"/>
    <property type="evidence" value="ECO:0007669"/>
    <property type="project" value="TreeGrafter"/>
</dbReference>
<evidence type="ECO:0000313" key="4">
    <source>
        <dbReference type="EMBL" id="KPJ08920.1"/>
    </source>
</evidence>
<feature type="region of interest" description="Disordered" evidence="2">
    <location>
        <begin position="482"/>
        <end position="507"/>
    </location>
</feature>
<evidence type="ECO:0000259" key="3">
    <source>
        <dbReference type="SMART" id="SM00322"/>
    </source>
</evidence>
<dbReference type="InterPro" id="IPR055256">
    <property type="entry name" value="KH_1_KHDC4/BBP-like"/>
</dbReference>
<dbReference type="AlphaFoldDB" id="A0A0N1PGU7"/>
<reference evidence="4 5" key="1">
    <citation type="journal article" date="2015" name="Nat. Commun.">
        <title>Outbred genome sequencing and CRISPR/Cas9 gene editing in butterflies.</title>
        <authorList>
            <person name="Li X."/>
            <person name="Fan D."/>
            <person name="Zhang W."/>
            <person name="Liu G."/>
            <person name="Zhang L."/>
            <person name="Zhao L."/>
            <person name="Fang X."/>
            <person name="Chen L."/>
            <person name="Dong Y."/>
            <person name="Chen Y."/>
            <person name="Ding Y."/>
            <person name="Zhao R."/>
            <person name="Feng M."/>
            <person name="Zhu Y."/>
            <person name="Feng Y."/>
            <person name="Jiang X."/>
            <person name="Zhu D."/>
            <person name="Xiang H."/>
            <person name="Feng X."/>
            <person name="Li S."/>
            <person name="Wang J."/>
            <person name="Zhang G."/>
            <person name="Kronforst M.R."/>
            <person name="Wang W."/>
        </authorList>
    </citation>
    <scope>NUCLEOTIDE SEQUENCE [LARGE SCALE GENOMIC DNA]</scope>
    <source>
        <strain evidence="4">Ya'a_city_454_Pm</strain>
        <tissue evidence="4">Whole body</tissue>
    </source>
</reference>